<keyword evidence="4 10" id="KW-0282">Flagellum</keyword>
<evidence type="ECO:0000256" key="7">
    <source>
        <dbReference type="ARBA" id="ARBA00023212"/>
    </source>
</evidence>
<evidence type="ECO:0000256" key="1">
    <source>
        <dbReference type="ARBA" id="ARBA00004611"/>
    </source>
</evidence>
<organism evidence="11 12">
    <name type="scientific">Operophtera brumata</name>
    <name type="common">Winter moth</name>
    <name type="synonym">Phalaena brumata</name>
    <dbReference type="NCBI Taxonomy" id="104452"/>
    <lineage>
        <taxon>Eukaryota</taxon>
        <taxon>Metazoa</taxon>
        <taxon>Ecdysozoa</taxon>
        <taxon>Arthropoda</taxon>
        <taxon>Hexapoda</taxon>
        <taxon>Insecta</taxon>
        <taxon>Pterygota</taxon>
        <taxon>Neoptera</taxon>
        <taxon>Endopterygota</taxon>
        <taxon>Lepidoptera</taxon>
        <taxon>Glossata</taxon>
        <taxon>Ditrysia</taxon>
        <taxon>Geometroidea</taxon>
        <taxon>Geometridae</taxon>
        <taxon>Larentiinae</taxon>
        <taxon>Operophtera</taxon>
    </lineage>
</organism>
<evidence type="ECO:0000256" key="2">
    <source>
        <dbReference type="ARBA" id="ARBA00007209"/>
    </source>
</evidence>
<keyword evidence="6 10" id="KW-0969">Cilium</keyword>
<dbReference type="InterPro" id="IPR048256">
    <property type="entry name" value="Tektin-like"/>
</dbReference>
<dbReference type="GO" id="GO:0005930">
    <property type="term" value="C:axoneme"/>
    <property type="evidence" value="ECO:0007669"/>
    <property type="project" value="UniProtKB-SubCell"/>
</dbReference>
<comment type="subcellular location">
    <subcellularLocation>
        <location evidence="10">Cytoplasm</location>
        <location evidence="10">Cytoskeleton</location>
        <location evidence="10">Cilium axoneme</location>
    </subcellularLocation>
    <subcellularLocation>
        <location evidence="1">Cytoplasm</location>
        <location evidence="1">Cytoskeleton</location>
        <location evidence="1">Flagellum axoneme</location>
    </subcellularLocation>
</comment>
<name>A0A0L7L9S9_OPEBR</name>
<dbReference type="InterPro" id="IPR000435">
    <property type="entry name" value="Tektins"/>
</dbReference>
<evidence type="ECO:0000256" key="8">
    <source>
        <dbReference type="ARBA" id="ARBA00023273"/>
    </source>
</evidence>
<evidence type="ECO:0000313" key="12">
    <source>
        <dbReference type="Proteomes" id="UP000037510"/>
    </source>
</evidence>
<keyword evidence="7" id="KW-0206">Cytoskeleton</keyword>
<evidence type="ECO:0000256" key="9">
    <source>
        <dbReference type="ARBA" id="ARBA00045224"/>
    </source>
</evidence>
<sequence>MDSEGSYIGCPCGLETLRAQHDSLNTRVVEQLNQTQELVMLNNFSRESNEYHFKKCLQERMSDIASWRWVLEDLARRLEEAIASLKYEHNALCVVGERVHNEIVEKSEAGSRPGALSPMTDTVEHAILQEYNFLRDQKKKFAKLVLEVEKQVTALQKTKKRIEADVIHKKQALSVEESCASVSAHSSNMEGAQRNKKRGSPVGRWENRCSFLKRAGLRALSARCESVSVHSGAGAHDESELGAETTAALKQNKIARSSMAKRGETMEQERLVEARRADRLLRPGRELTRDQVDRNLSDELGRM</sequence>
<accession>A0A0L7L9S9</accession>
<evidence type="ECO:0000256" key="6">
    <source>
        <dbReference type="ARBA" id="ARBA00023069"/>
    </source>
</evidence>
<dbReference type="PANTHER" id="PTHR19960:SF25">
    <property type="entry name" value="TEKTIN-1"/>
    <property type="match status" value="1"/>
</dbReference>
<dbReference type="PANTHER" id="PTHR19960">
    <property type="entry name" value="TEKTIN"/>
    <property type="match status" value="1"/>
</dbReference>
<dbReference type="Proteomes" id="UP000037510">
    <property type="component" value="Unassembled WGS sequence"/>
</dbReference>
<evidence type="ECO:0000256" key="5">
    <source>
        <dbReference type="ARBA" id="ARBA00023054"/>
    </source>
</evidence>
<dbReference type="GO" id="GO:0060294">
    <property type="term" value="P:cilium movement involved in cell motility"/>
    <property type="evidence" value="ECO:0007669"/>
    <property type="project" value="UniProtKB-UniRule"/>
</dbReference>
<feature type="non-terminal residue" evidence="11">
    <location>
        <position position="303"/>
    </location>
</feature>
<gene>
    <name evidence="11" type="ORF">OBRU01_09848</name>
</gene>
<evidence type="ECO:0000256" key="3">
    <source>
        <dbReference type="ARBA" id="ARBA00022490"/>
    </source>
</evidence>
<keyword evidence="12" id="KW-1185">Reference proteome</keyword>
<dbReference type="Pfam" id="PF03148">
    <property type="entry name" value="Tektin"/>
    <property type="match status" value="1"/>
</dbReference>
<comment type="similarity">
    <text evidence="2 10">Belongs to the tektin family.</text>
</comment>
<dbReference type="GO" id="GO:0060271">
    <property type="term" value="P:cilium assembly"/>
    <property type="evidence" value="ECO:0007669"/>
    <property type="project" value="UniProtKB-UniRule"/>
</dbReference>
<keyword evidence="5" id="KW-0175">Coiled coil</keyword>
<evidence type="ECO:0000256" key="4">
    <source>
        <dbReference type="ARBA" id="ARBA00022846"/>
    </source>
</evidence>
<evidence type="ECO:0000313" key="11">
    <source>
        <dbReference type="EMBL" id="KOB72006.1"/>
    </source>
</evidence>
<dbReference type="EMBL" id="JTDY01002146">
    <property type="protein sequence ID" value="KOB72006.1"/>
    <property type="molecule type" value="Genomic_DNA"/>
</dbReference>
<evidence type="ECO:0000256" key="10">
    <source>
        <dbReference type="RuleBase" id="RU367040"/>
    </source>
</evidence>
<keyword evidence="3" id="KW-0963">Cytoplasm</keyword>
<reference evidence="11 12" key="1">
    <citation type="journal article" date="2015" name="Genome Biol. Evol.">
        <title>The genome of winter moth (Operophtera brumata) provides a genomic perspective on sexual dimorphism and phenology.</title>
        <authorList>
            <person name="Derks M.F."/>
            <person name="Smit S."/>
            <person name="Salis L."/>
            <person name="Schijlen E."/>
            <person name="Bossers A."/>
            <person name="Mateman C."/>
            <person name="Pijl A.S."/>
            <person name="de Ridder D."/>
            <person name="Groenen M.A."/>
            <person name="Visser M.E."/>
            <person name="Megens H.J."/>
        </authorList>
    </citation>
    <scope>NUCLEOTIDE SEQUENCE [LARGE SCALE GENOMIC DNA]</scope>
    <source>
        <strain evidence="11">WM2013NL</strain>
        <tissue evidence="11">Head and thorax</tissue>
    </source>
</reference>
<proteinExistence type="inferred from homology"/>
<dbReference type="GO" id="GO:0015630">
    <property type="term" value="C:microtubule cytoskeleton"/>
    <property type="evidence" value="ECO:0007669"/>
    <property type="project" value="UniProtKB-UniRule"/>
</dbReference>
<comment type="function">
    <text evidence="9">Microtubule inner protein (MIP) part of the dynein-decorated doublet microtubules (DMTs) in cilia and flagellar axoneme. Forms filamentous polymers in the walls of ciliary and flagellar microtubules.</text>
</comment>
<keyword evidence="8 10" id="KW-0966">Cell projection</keyword>
<dbReference type="GO" id="GO:0005634">
    <property type="term" value="C:nucleus"/>
    <property type="evidence" value="ECO:0007669"/>
    <property type="project" value="TreeGrafter"/>
</dbReference>
<comment type="caution">
    <text evidence="11">The sequence shown here is derived from an EMBL/GenBank/DDBJ whole genome shotgun (WGS) entry which is preliminary data.</text>
</comment>
<protein>
    <recommendedName>
        <fullName evidence="10">Tektin</fullName>
    </recommendedName>
</protein>
<dbReference type="AlphaFoldDB" id="A0A0L7L9S9"/>